<organism evidence="2 3">
    <name type="scientific">Panagrolaimus superbus</name>
    <dbReference type="NCBI Taxonomy" id="310955"/>
    <lineage>
        <taxon>Eukaryota</taxon>
        <taxon>Metazoa</taxon>
        <taxon>Ecdysozoa</taxon>
        <taxon>Nematoda</taxon>
        <taxon>Chromadorea</taxon>
        <taxon>Rhabditida</taxon>
        <taxon>Tylenchina</taxon>
        <taxon>Panagrolaimomorpha</taxon>
        <taxon>Panagrolaimoidea</taxon>
        <taxon>Panagrolaimidae</taxon>
        <taxon>Panagrolaimus</taxon>
    </lineage>
</organism>
<dbReference type="Proteomes" id="UP000887577">
    <property type="component" value="Unplaced"/>
</dbReference>
<reference evidence="3" key="1">
    <citation type="submission" date="2022-11" db="UniProtKB">
        <authorList>
            <consortium name="WormBaseParasite"/>
        </authorList>
    </citation>
    <scope>IDENTIFICATION</scope>
</reference>
<protein>
    <submittedName>
        <fullName evidence="3">Uncharacterized protein</fullName>
    </submittedName>
</protein>
<dbReference type="Gene3D" id="1.10.510.10">
    <property type="entry name" value="Transferase(Phosphotransferase) domain 1"/>
    <property type="match status" value="1"/>
</dbReference>
<evidence type="ECO:0000313" key="3">
    <source>
        <dbReference type="WBParaSite" id="PSU_v2.g14162.t1"/>
    </source>
</evidence>
<dbReference type="WBParaSite" id="PSU_v2.g14162.t1">
    <property type="protein sequence ID" value="PSU_v2.g14162.t1"/>
    <property type="gene ID" value="PSU_v2.g14162"/>
</dbReference>
<evidence type="ECO:0000256" key="1">
    <source>
        <dbReference type="SAM" id="MobiDB-lite"/>
    </source>
</evidence>
<keyword evidence="2" id="KW-1185">Reference proteome</keyword>
<dbReference type="InterPro" id="IPR011009">
    <property type="entry name" value="Kinase-like_dom_sf"/>
</dbReference>
<accession>A0A914Y4K5</accession>
<evidence type="ECO:0000313" key="2">
    <source>
        <dbReference type="Proteomes" id="UP000887577"/>
    </source>
</evidence>
<feature type="region of interest" description="Disordered" evidence="1">
    <location>
        <begin position="62"/>
        <end position="88"/>
    </location>
</feature>
<proteinExistence type="predicted"/>
<name>A0A914Y4K5_9BILA</name>
<sequence>MQSNEPEHIELFELIEQMLDYEPASRVKLADALKHRYFDRLQPHERVQITDHVNGNGNSLTTTSAAIGIRPNNNSNMTVGDSNANSAV</sequence>
<dbReference type="SUPFAM" id="SSF56112">
    <property type="entry name" value="Protein kinase-like (PK-like)"/>
    <property type="match status" value="1"/>
</dbReference>
<dbReference type="AlphaFoldDB" id="A0A914Y4K5"/>